<feature type="compositionally biased region" description="Basic and acidic residues" evidence="2">
    <location>
        <begin position="236"/>
        <end position="245"/>
    </location>
</feature>
<dbReference type="InterPro" id="IPR036291">
    <property type="entry name" value="NAD(P)-bd_dom_sf"/>
</dbReference>
<dbReference type="GO" id="GO:0005737">
    <property type="term" value="C:cytoplasm"/>
    <property type="evidence" value="ECO:0007669"/>
    <property type="project" value="TreeGrafter"/>
</dbReference>
<keyword evidence="4" id="KW-1185">Reference proteome</keyword>
<feature type="region of interest" description="Disordered" evidence="2">
    <location>
        <begin position="195"/>
        <end position="251"/>
    </location>
</feature>
<reference evidence="3 4" key="1">
    <citation type="journal article" date="2015" name="Genome Announc.">
        <title>Genome sequence and annotation of Trichoderma parareesei, the ancestor of the cellulase producer Trichoderma reesei.</title>
        <authorList>
            <person name="Yang D."/>
            <person name="Pomraning K."/>
            <person name="Kopchinskiy A."/>
            <person name="Karimi Aghcheh R."/>
            <person name="Atanasova L."/>
            <person name="Chenthamara K."/>
            <person name="Baker S.E."/>
            <person name="Zhang R."/>
            <person name="Shen Q."/>
            <person name="Freitag M."/>
            <person name="Kubicek C.P."/>
            <person name="Druzhinina I.S."/>
        </authorList>
    </citation>
    <scope>NUCLEOTIDE SEQUENCE [LARGE SCALE GENOMIC DNA]</scope>
    <source>
        <strain evidence="3 4">CBS 125925</strain>
    </source>
</reference>
<evidence type="ECO:0008006" key="5">
    <source>
        <dbReference type="Google" id="ProtNLM"/>
    </source>
</evidence>
<gene>
    <name evidence="3" type="ORF">A9Z42_0043590</name>
</gene>
<dbReference type="SUPFAM" id="SSF51735">
    <property type="entry name" value="NAD(P)-binding Rossmann-fold domains"/>
    <property type="match status" value="2"/>
</dbReference>
<dbReference type="InterPro" id="IPR051468">
    <property type="entry name" value="Fungal_SecMetab_SDRs"/>
</dbReference>
<feature type="compositionally biased region" description="Acidic residues" evidence="2">
    <location>
        <begin position="195"/>
        <end position="235"/>
    </location>
</feature>
<organism evidence="3 4">
    <name type="scientific">Trichoderma parareesei</name>
    <name type="common">Filamentous fungus</name>
    <dbReference type="NCBI Taxonomy" id="858221"/>
    <lineage>
        <taxon>Eukaryota</taxon>
        <taxon>Fungi</taxon>
        <taxon>Dikarya</taxon>
        <taxon>Ascomycota</taxon>
        <taxon>Pezizomycotina</taxon>
        <taxon>Sordariomycetes</taxon>
        <taxon>Hypocreomycetidae</taxon>
        <taxon>Hypocreales</taxon>
        <taxon>Hypocreaceae</taxon>
        <taxon>Trichoderma</taxon>
    </lineage>
</organism>
<dbReference type="Gene3D" id="3.40.50.720">
    <property type="entry name" value="NAD(P)-binding Rossmann-like Domain"/>
    <property type="match status" value="1"/>
</dbReference>
<accession>A0A2H2ZD34</accession>
<evidence type="ECO:0000313" key="4">
    <source>
        <dbReference type="Proteomes" id="UP000219286"/>
    </source>
</evidence>
<name>A0A2H2ZD34_TRIPA</name>
<dbReference type="PANTHER" id="PTHR43544:SF12">
    <property type="entry name" value="NAD(P)-BINDING ROSSMANN-FOLD SUPERFAMILY PROTEIN"/>
    <property type="match status" value="1"/>
</dbReference>
<dbReference type="GO" id="GO:0016491">
    <property type="term" value="F:oxidoreductase activity"/>
    <property type="evidence" value="ECO:0007669"/>
    <property type="project" value="TreeGrafter"/>
</dbReference>
<dbReference type="Proteomes" id="UP000219286">
    <property type="component" value="Unassembled WGS sequence"/>
</dbReference>
<evidence type="ECO:0000256" key="2">
    <source>
        <dbReference type="SAM" id="MobiDB-lite"/>
    </source>
</evidence>
<feature type="region of interest" description="Disordered" evidence="2">
    <location>
        <begin position="65"/>
        <end position="98"/>
    </location>
</feature>
<dbReference type="EMBL" id="LFMI01000451">
    <property type="protein sequence ID" value="OTA03828.1"/>
    <property type="molecule type" value="Genomic_DNA"/>
</dbReference>
<evidence type="ECO:0000313" key="3">
    <source>
        <dbReference type="EMBL" id="OTA03828.1"/>
    </source>
</evidence>
<feature type="compositionally biased region" description="Low complexity" evidence="2">
    <location>
        <begin position="65"/>
        <end position="76"/>
    </location>
</feature>
<protein>
    <recommendedName>
        <fullName evidence="5">Short chain dehydrogenase/reductase</fullName>
    </recommendedName>
</protein>
<evidence type="ECO:0000256" key="1">
    <source>
        <dbReference type="ARBA" id="ARBA00006484"/>
    </source>
</evidence>
<dbReference type="PANTHER" id="PTHR43544">
    <property type="entry name" value="SHORT-CHAIN DEHYDROGENASE/REDUCTASE"/>
    <property type="match status" value="1"/>
</dbReference>
<comment type="similarity">
    <text evidence="1">Belongs to the short-chain dehydrogenases/reductases (SDR) family.</text>
</comment>
<proteinExistence type="inferred from homology"/>
<dbReference type="OrthoDB" id="5296at2759"/>
<dbReference type="AlphaFoldDB" id="A0A2H2ZD34"/>
<sequence length="360" mass="39623">MPSTPWIFICPSSRGIGNALTRHVLRCTARLPTSIPILATTRHVDPGAAKAALLRDIFPMSSSSVLTSSTQSSSSSKGNLQRLPNKQKQQQQQQKRQREELSKRLFVVRCDVTDESTVASAAEEARRLFPGDTHHLHLACVLPGVLLNPEKSPAQVDADAALQSFRVNAVGQMLVAKHFFGFLPRRATAMPAGYEWDDEVDEEEDDDEDGYDGGEGEDDDEGLGEEEEEEDEAEEEVRGKPKEEAAPAALRLPQHATWLSMSARVGSTTDNRSGGWFSYRASKAAVNSITRSLDVQLRARAGDNAMAVAYHPGTVKTDLSRDFWGGVPEERLFSPEYAAERLVDVWLWKGHAILALLQSL</sequence>
<comment type="caution">
    <text evidence="3">The sequence shown here is derived from an EMBL/GenBank/DDBJ whole genome shotgun (WGS) entry which is preliminary data.</text>
</comment>